<dbReference type="GO" id="GO:0006914">
    <property type="term" value="P:autophagy"/>
    <property type="evidence" value="ECO:0007669"/>
    <property type="project" value="InterPro"/>
</dbReference>
<dbReference type="AlphaFoldDB" id="A0AAW2WRQ2"/>
<dbReference type="PANTHER" id="PTHR13268">
    <property type="entry name" value="BREAST CARCINOMA AMPLIFIED SEQUENCE 3"/>
    <property type="match status" value="1"/>
</dbReference>
<proteinExistence type="predicted"/>
<dbReference type="Gene3D" id="2.130.10.10">
    <property type="entry name" value="YVTN repeat-like/Quinoprotein amine dehydrogenase"/>
    <property type="match status" value="1"/>
</dbReference>
<dbReference type="Pfam" id="PF21034">
    <property type="entry name" value="BCAS3_WD40"/>
    <property type="match status" value="1"/>
</dbReference>
<reference evidence="4" key="2">
    <citation type="journal article" date="2024" name="Plant">
        <title>Genomic evolution and insights into agronomic trait innovations of Sesamum species.</title>
        <authorList>
            <person name="Miao H."/>
            <person name="Wang L."/>
            <person name="Qu L."/>
            <person name="Liu H."/>
            <person name="Sun Y."/>
            <person name="Le M."/>
            <person name="Wang Q."/>
            <person name="Wei S."/>
            <person name="Zheng Y."/>
            <person name="Lin W."/>
            <person name="Duan Y."/>
            <person name="Cao H."/>
            <person name="Xiong S."/>
            <person name="Wang X."/>
            <person name="Wei L."/>
            <person name="Li C."/>
            <person name="Ma Q."/>
            <person name="Ju M."/>
            <person name="Zhao R."/>
            <person name="Li G."/>
            <person name="Mu C."/>
            <person name="Tian Q."/>
            <person name="Mei H."/>
            <person name="Zhang T."/>
            <person name="Gao T."/>
            <person name="Zhang H."/>
        </authorList>
    </citation>
    <scope>NUCLEOTIDE SEQUENCE</scope>
    <source>
        <strain evidence="4">KEN1</strain>
    </source>
</reference>
<name>A0AAW2WRQ2_9LAMI</name>
<evidence type="ECO:0000256" key="1">
    <source>
        <dbReference type="ARBA" id="ARBA00004329"/>
    </source>
</evidence>
<dbReference type="SUPFAM" id="SSF50978">
    <property type="entry name" value="WD40 repeat-like"/>
    <property type="match status" value="1"/>
</dbReference>
<feature type="domain" description="BCAS3" evidence="2">
    <location>
        <begin position="391"/>
        <end position="530"/>
    </location>
</feature>
<accession>A0AAW2WRQ2</accession>
<dbReference type="InterPro" id="IPR015943">
    <property type="entry name" value="WD40/YVTN_repeat-like_dom_sf"/>
</dbReference>
<organism evidence="4">
    <name type="scientific">Sesamum latifolium</name>
    <dbReference type="NCBI Taxonomy" id="2727402"/>
    <lineage>
        <taxon>Eukaryota</taxon>
        <taxon>Viridiplantae</taxon>
        <taxon>Streptophyta</taxon>
        <taxon>Embryophyta</taxon>
        <taxon>Tracheophyta</taxon>
        <taxon>Spermatophyta</taxon>
        <taxon>Magnoliopsida</taxon>
        <taxon>eudicotyledons</taxon>
        <taxon>Gunneridae</taxon>
        <taxon>Pentapetalae</taxon>
        <taxon>asterids</taxon>
        <taxon>lamiids</taxon>
        <taxon>Lamiales</taxon>
        <taxon>Pedaliaceae</taxon>
        <taxon>Sesamum</taxon>
    </lineage>
</organism>
<dbReference type="GO" id="GO:0000407">
    <property type="term" value="C:phagophore assembly site"/>
    <property type="evidence" value="ECO:0007669"/>
    <property type="project" value="UniProtKB-SubCell"/>
</dbReference>
<gene>
    <name evidence="4" type="ORF">Slati_2065800</name>
</gene>
<dbReference type="PANTHER" id="PTHR13268:SF7">
    <property type="entry name" value="AUTOPHAGY-RELATED PROTEIN 18F"/>
    <property type="match status" value="1"/>
</dbReference>
<protein>
    <submittedName>
        <fullName evidence="4">Autophagy-related protein 18f</fullName>
    </submittedName>
</protein>
<dbReference type="Pfam" id="PF12490">
    <property type="entry name" value="BCAS3"/>
    <property type="match status" value="1"/>
</dbReference>
<comment type="caution">
    <text evidence="4">The sequence shown here is derived from an EMBL/GenBank/DDBJ whole genome shotgun (WGS) entry which is preliminary data.</text>
</comment>
<dbReference type="SMART" id="SM00320">
    <property type="entry name" value="WD40"/>
    <property type="match status" value="2"/>
</dbReference>
<comment type="subcellular location">
    <subcellularLocation>
        <location evidence="1">Preautophagosomal structure</location>
    </subcellularLocation>
</comment>
<feature type="domain" description="BCAS3 WD40" evidence="3">
    <location>
        <begin position="130"/>
        <end position="257"/>
    </location>
</feature>
<evidence type="ECO:0000259" key="2">
    <source>
        <dbReference type="Pfam" id="PF12490"/>
    </source>
</evidence>
<dbReference type="EMBL" id="JACGWN010000007">
    <property type="protein sequence ID" value="KAL0443431.1"/>
    <property type="molecule type" value="Genomic_DNA"/>
</dbReference>
<evidence type="ECO:0000313" key="4">
    <source>
        <dbReference type="EMBL" id="KAL0443431.1"/>
    </source>
</evidence>
<dbReference type="GO" id="GO:0042594">
    <property type="term" value="P:response to starvation"/>
    <property type="evidence" value="ECO:0007669"/>
    <property type="project" value="TreeGrafter"/>
</dbReference>
<reference evidence="4" key="1">
    <citation type="submission" date="2020-06" db="EMBL/GenBank/DDBJ databases">
        <authorList>
            <person name="Li T."/>
            <person name="Hu X."/>
            <person name="Zhang T."/>
            <person name="Song X."/>
            <person name="Zhang H."/>
            <person name="Dai N."/>
            <person name="Sheng W."/>
            <person name="Hou X."/>
            <person name="Wei L."/>
        </authorList>
    </citation>
    <scope>NUCLEOTIDE SEQUENCE</scope>
    <source>
        <strain evidence="4">KEN1</strain>
        <tissue evidence="4">Leaf</tissue>
    </source>
</reference>
<dbReference type="InterPro" id="IPR048382">
    <property type="entry name" value="BCAS3_WD40"/>
</dbReference>
<dbReference type="InterPro" id="IPR001680">
    <property type="entry name" value="WD40_rpt"/>
</dbReference>
<dbReference type="InterPro" id="IPR045142">
    <property type="entry name" value="BCAS3-like"/>
</dbReference>
<dbReference type="InterPro" id="IPR022175">
    <property type="entry name" value="BCAS3_dom"/>
</dbReference>
<sequence>MGFRSGMFEVADNVYNIVSRHDGAVSFMQMLPKPMVSKQSDDKFADSHPLLIICADGSFSGGNNIQEGSDIPWNGSTQQCQESLNRSCVPTLVWFYSLRSQSYVHLLRFRSVVHLVRCSSRVVAVLQSSQVIVRDIVGKTVIAQFRAHKSPILLLCFDPSGTLLVTASVQGHTVNVFRIMPELSGGTSEATSGPSYVHLYRLQRGFTNAVIQDISFSSDSQWIMISSLRGTSHLFAISPYGGLVSFQSNDACLSPRSSGSSFMAKPAGWGSPNSGLQILTQQSICASGPPVTLSAVSRIRNGSNGWRNTVSGAAAAATGRMSSLSSVITSVFCNCKGNDICADNSSIKKNYYLLVFSPAGCVTQYALRISPAYNGSMSLPGASVTCEFGIDGDARLMVEPIQKWNICQKQNCKERENNVDLYAENGNSDCSKVYPERMKQNNVFLDVSRTRTKEKISIEEKNQMYISEAELQMHQNRNPLWTRSEIYFQSMLTDGSDMDEDGACNGETEIERVPIRMLEARSKDLVPVFDYIHAPKYQQRRTSAMNDKNNGQFECQGSDASGNGRLASISNGVTIVNESNNTTNEPGQDGVFLSTETSGGFVNTNDSPVENAQLEAVNTRENCDS</sequence>
<evidence type="ECO:0000259" key="3">
    <source>
        <dbReference type="Pfam" id="PF21034"/>
    </source>
</evidence>
<dbReference type="InterPro" id="IPR036322">
    <property type="entry name" value="WD40_repeat_dom_sf"/>
</dbReference>